<gene>
    <name evidence="2" type="ORF">DFR70_108206</name>
</gene>
<keyword evidence="3" id="KW-1185">Reference proteome</keyword>
<dbReference type="AlphaFoldDB" id="A0A318JXF6"/>
<dbReference type="RefSeq" id="WP_040739220.1">
    <property type="nucleotide sequence ID" value="NZ_QJKF01000008.1"/>
</dbReference>
<accession>A0A318JXF6</accession>
<dbReference type="OrthoDB" id="9793351at2"/>
<evidence type="ECO:0000313" key="2">
    <source>
        <dbReference type="EMBL" id="PXX61648.1"/>
    </source>
</evidence>
<evidence type="ECO:0000256" key="1">
    <source>
        <dbReference type="ARBA" id="ARBA00023115"/>
    </source>
</evidence>
<organism evidence="2 3">
    <name type="scientific">Nocardia tenerifensis</name>
    <dbReference type="NCBI Taxonomy" id="228006"/>
    <lineage>
        <taxon>Bacteria</taxon>
        <taxon>Bacillati</taxon>
        <taxon>Actinomycetota</taxon>
        <taxon>Actinomycetes</taxon>
        <taxon>Mycobacteriales</taxon>
        <taxon>Nocardiaceae</taxon>
        <taxon>Nocardia</taxon>
    </lineage>
</organism>
<dbReference type="PANTHER" id="PTHR43317:SF3">
    <property type="entry name" value="BLR2883 PROTEIN"/>
    <property type="match status" value="1"/>
</dbReference>
<proteinExistence type="predicted"/>
<evidence type="ECO:0008006" key="4">
    <source>
        <dbReference type="Google" id="ProtNLM"/>
    </source>
</evidence>
<comment type="caution">
    <text evidence="2">The sequence shown here is derived from an EMBL/GenBank/DDBJ whole genome shotgun (WGS) entry which is preliminary data.</text>
</comment>
<reference evidence="2 3" key="1">
    <citation type="submission" date="2018-05" db="EMBL/GenBank/DDBJ databases">
        <title>Genomic Encyclopedia of Type Strains, Phase IV (KMG-IV): sequencing the most valuable type-strain genomes for metagenomic binning, comparative biology and taxonomic classification.</title>
        <authorList>
            <person name="Goeker M."/>
        </authorList>
    </citation>
    <scope>NUCLEOTIDE SEQUENCE [LARGE SCALE GENOMIC DNA]</scope>
    <source>
        <strain evidence="2 3">DSM 44704</strain>
    </source>
</reference>
<dbReference type="PANTHER" id="PTHR43317">
    <property type="entry name" value="THERMOSPERMINE SYNTHASE ACAULIS5"/>
    <property type="match status" value="1"/>
</dbReference>
<name>A0A318JXF6_9NOCA</name>
<dbReference type="GO" id="GO:0006596">
    <property type="term" value="P:polyamine biosynthetic process"/>
    <property type="evidence" value="ECO:0007669"/>
    <property type="project" value="UniProtKB-KW"/>
</dbReference>
<dbReference type="SUPFAM" id="SSF53335">
    <property type="entry name" value="S-adenosyl-L-methionine-dependent methyltransferases"/>
    <property type="match status" value="1"/>
</dbReference>
<dbReference type="EMBL" id="QJKF01000008">
    <property type="protein sequence ID" value="PXX61648.1"/>
    <property type="molecule type" value="Genomic_DNA"/>
</dbReference>
<dbReference type="Gene3D" id="3.40.50.150">
    <property type="entry name" value="Vaccinia Virus protein VP39"/>
    <property type="match status" value="1"/>
</dbReference>
<evidence type="ECO:0000313" key="3">
    <source>
        <dbReference type="Proteomes" id="UP000247569"/>
    </source>
</evidence>
<sequence>MSAHFEELGWQQTPMGEISLRRRFDPAARAEVYEVKLGDEYLMSSLFTVAERELARLGLARTAGAELSVVVGGLGLGYTAQEALRDKRVRSLTVVEYSDAVIDWHHRDLLPTAGLAADDRVILVRADFFAAAASTTGFDPDNPSRVYDAILLDIDHSPRHVLHHPHAAFYTADGLRALTEHLAPRGTFALWSDDAPDDHFLSTLASVFTDVRAEQVPFDNPLTRGRSSNTIYLATRS</sequence>
<dbReference type="InterPro" id="IPR029063">
    <property type="entry name" value="SAM-dependent_MTases_sf"/>
</dbReference>
<protein>
    <recommendedName>
        <fullName evidence="4">Spermidine synthase</fullName>
    </recommendedName>
</protein>
<keyword evidence="1" id="KW-0620">Polyamine biosynthesis</keyword>
<dbReference type="Proteomes" id="UP000247569">
    <property type="component" value="Unassembled WGS sequence"/>
</dbReference>